<name>A0AA89PI20_9GAMM</name>
<dbReference type="AlphaFoldDB" id="A0AA89PI20"/>
<gene>
    <name evidence="2" type="ORF">HNQ53_001046</name>
</gene>
<dbReference type="EMBL" id="JACHHR010000001">
    <property type="protein sequence ID" value="MBB5210858.1"/>
    <property type="molecule type" value="Genomic_DNA"/>
</dbReference>
<sequence length="31" mass="3435">MANPEHVAMSPDDVIPMMQKGDEGFRSGKMQ</sequence>
<evidence type="ECO:0000256" key="1">
    <source>
        <dbReference type="SAM" id="MobiDB-lite"/>
    </source>
</evidence>
<feature type="region of interest" description="Disordered" evidence="1">
    <location>
        <begin position="1"/>
        <end position="31"/>
    </location>
</feature>
<dbReference type="Proteomes" id="UP000563601">
    <property type="component" value="Unassembled WGS sequence"/>
</dbReference>
<evidence type="ECO:0000313" key="3">
    <source>
        <dbReference type="Proteomes" id="UP000563601"/>
    </source>
</evidence>
<accession>A0AA89PI20</accession>
<reference evidence="2 3" key="1">
    <citation type="submission" date="2020-08" db="EMBL/GenBank/DDBJ databases">
        <title>Genomic Encyclopedia of Type Strains, Phase IV (KMG-IV): sequencing the most valuable type-strain genomes for metagenomic binning, comparative biology and taxonomic classification.</title>
        <authorList>
            <person name="Goeker M."/>
        </authorList>
    </citation>
    <scope>NUCLEOTIDE SEQUENCE [LARGE SCALE GENOMIC DNA]</scope>
    <source>
        <strain evidence="2 3">DSM 11525</strain>
    </source>
</reference>
<proteinExistence type="predicted"/>
<organism evidence="2 3">
    <name type="scientific">Microbulbifer hydrolyticus</name>
    <dbReference type="NCBI Taxonomy" id="48074"/>
    <lineage>
        <taxon>Bacteria</taxon>
        <taxon>Pseudomonadati</taxon>
        <taxon>Pseudomonadota</taxon>
        <taxon>Gammaproteobacteria</taxon>
        <taxon>Cellvibrionales</taxon>
        <taxon>Microbulbiferaceae</taxon>
        <taxon>Microbulbifer</taxon>
    </lineage>
</organism>
<evidence type="ECO:0000313" key="2">
    <source>
        <dbReference type="EMBL" id="MBB5210858.1"/>
    </source>
</evidence>
<protein>
    <submittedName>
        <fullName evidence="2">Uncharacterized protein</fullName>
    </submittedName>
</protein>
<comment type="caution">
    <text evidence="2">The sequence shown here is derived from an EMBL/GenBank/DDBJ whole genome shotgun (WGS) entry which is preliminary data.</text>
</comment>
<feature type="compositionally biased region" description="Basic and acidic residues" evidence="1">
    <location>
        <begin position="20"/>
        <end position="31"/>
    </location>
</feature>